<organism evidence="4 5">
    <name type="scientific">Amphiprion ocellaris</name>
    <name type="common">Clown anemonefish</name>
    <dbReference type="NCBI Taxonomy" id="80972"/>
    <lineage>
        <taxon>Eukaryota</taxon>
        <taxon>Metazoa</taxon>
        <taxon>Chordata</taxon>
        <taxon>Craniata</taxon>
        <taxon>Vertebrata</taxon>
        <taxon>Euteleostomi</taxon>
        <taxon>Actinopterygii</taxon>
        <taxon>Neopterygii</taxon>
        <taxon>Teleostei</taxon>
        <taxon>Neoteleostei</taxon>
        <taxon>Acanthomorphata</taxon>
        <taxon>Ovalentaria</taxon>
        <taxon>Pomacentridae</taxon>
        <taxon>Amphiprion</taxon>
    </lineage>
</organism>
<dbReference type="Proteomes" id="UP001501940">
    <property type="component" value="Chromosome 19"/>
</dbReference>
<keyword evidence="1" id="KW-0479">Metal-binding</keyword>
<keyword evidence="1" id="KW-0863">Zinc-finger</keyword>
<dbReference type="PROSITE" id="PS50158">
    <property type="entry name" value="ZF_CCHC"/>
    <property type="match status" value="1"/>
</dbReference>
<reference evidence="4 5" key="1">
    <citation type="submission" date="2022-01" db="EMBL/GenBank/DDBJ databases">
        <title>A chromosome-scale genome assembly of the false clownfish, Amphiprion ocellaris.</title>
        <authorList>
            <person name="Ryu T."/>
        </authorList>
    </citation>
    <scope>NUCLEOTIDE SEQUENCE [LARGE SCALE GENOMIC DNA]</scope>
</reference>
<name>A0AAQ6A554_AMPOC</name>
<sequence length="556" mass="61720">MDFVAQAGVNISRSVLVSGVTNTSADEEIIDQLRTYGTLKVALPVSDPKSTFYKNLIIEFEEESAFTDLEGFLPYTYTSPTTAGRVYRITALANEYAATAPSSGPSPNYLRTFKEIAESSGTRFEDVLKAVMDQIQEHLDKERATEDSGIGNETKGKEDEDAKTDVTIAAQTVLGPDLSLPPPRSPRPPPGLSHTGQQGTTRRRHTPDPEPRVSLTHQDLNPPEIQRVVVEHVVRNTGHGIPSLHQLRTFSGRVPKPSAEADFDSWRSQIDLLLADPNLSALSVTRRIIESLLTPAADLVKGLGPDTLPTILLRILDSAFGTVQDGEELYAQFLNILQNAGERPSTYLQRLQVKLNTVVRRGGIQAAEMDRHLLKQFVRGCWENALIMKLQLERRRENPPPFSELLLMLRTEEDRQQAKETLMKRHIASSSSKPKANIQSHSVCSCGHKSPSDELKELRKQMAELQRQMSAFMSSQQHSPAPSKPATRLSGKSSQPAPKTTAKPKPWYCFHCGEDGHVSSSCTNPANPTLVEQKRKELRKKQQVWTTKNTPSSQLN</sequence>
<feature type="region of interest" description="Disordered" evidence="2">
    <location>
        <begin position="138"/>
        <end position="217"/>
    </location>
</feature>
<proteinExistence type="predicted"/>
<feature type="region of interest" description="Disordered" evidence="2">
    <location>
        <begin position="470"/>
        <end position="506"/>
    </location>
</feature>
<accession>A0AAQ6A554</accession>
<evidence type="ECO:0000256" key="2">
    <source>
        <dbReference type="SAM" id="MobiDB-lite"/>
    </source>
</evidence>
<feature type="compositionally biased region" description="Low complexity" evidence="2">
    <location>
        <begin position="496"/>
        <end position="506"/>
    </location>
</feature>
<feature type="compositionally biased region" description="Polar residues" evidence="2">
    <location>
        <begin position="545"/>
        <end position="556"/>
    </location>
</feature>
<evidence type="ECO:0000313" key="4">
    <source>
        <dbReference type="Ensembl" id="ENSAOCP00000072444.1"/>
    </source>
</evidence>
<dbReference type="GeneTree" id="ENSGT01030000234522"/>
<dbReference type="GO" id="GO:0003676">
    <property type="term" value="F:nucleic acid binding"/>
    <property type="evidence" value="ECO:0007669"/>
    <property type="project" value="InterPro"/>
</dbReference>
<dbReference type="InterPro" id="IPR001878">
    <property type="entry name" value="Znf_CCHC"/>
</dbReference>
<dbReference type="SUPFAM" id="SSF57756">
    <property type="entry name" value="Retrovirus zinc finger-like domains"/>
    <property type="match status" value="1"/>
</dbReference>
<reference evidence="4" key="2">
    <citation type="submission" date="2025-08" db="UniProtKB">
        <authorList>
            <consortium name="Ensembl"/>
        </authorList>
    </citation>
    <scope>IDENTIFICATION</scope>
</reference>
<dbReference type="AlphaFoldDB" id="A0AAQ6A554"/>
<reference evidence="4" key="3">
    <citation type="submission" date="2025-09" db="UniProtKB">
        <authorList>
            <consortium name="Ensembl"/>
        </authorList>
    </citation>
    <scope>IDENTIFICATION</scope>
</reference>
<dbReference type="Pfam" id="PF14893">
    <property type="entry name" value="PNMA"/>
    <property type="match status" value="1"/>
</dbReference>
<dbReference type="InterPro" id="IPR036875">
    <property type="entry name" value="Znf_CCHC_sf"/>
</dbReference>
<evidence type="ECO:0000313" key="5">
    <source>
        <dbReference type="Proteomes" id="UP001501940"/>
    </source>
</evidence>
<dbReference type="GO" id="GO:0008270">
    <property type="term" value="F:zinc ion binding"/>
    <property type="evidence" value="ECO:0007669"/>
    <property type="project" value="UniProtKB-KW"/>
</dbReference>
<evidence type="ECO:0000259" key="3">
    <source>
        <dbReference type="PROSITE" id="PS50158"/>
    </source>
</evidence>
<feature type="region of interest" description="Disordered" evidence="2">
    <location>
        <begin position="420"/>
        <end position="454"/>
    </location>
</feature>
<dbReference type="PANTHER" id="PTHR23095:SF53">
    <property type="entry name" value="ZINC FINGER CCHC DOMAIN-CONTAINING PROTEIN 12-LIKE"/>
    <property type="match status" value="1"/>
</dbReference>
<dbReference type="Ensembl" id="ENSAOCT00000051561.1">
    <property type="protein sequence ID" value="ENSAOCP00000072444.1"/>
    <property type="gene ID" value="ENSAOCG00000033071.1"/>
</dbReference>
<dbReference type="InterPro" id="IPR026523">
    <property type="entry name" value="PNMA"/>
</dbReference>
<protein>
    <recommendedName>
        <fullName evidence="3">CCHC-type domain-containing protein</fullName>
    </recommendedName>
</protein>
<dbReference type="InterPro" id="IPR048270">
    <property type="entry name" value="PNMA_C"/>
</dbReference>
<keyword evidence="5" id="KW-1185">Reference proteome</keyword>
<feature type="domain" description="CCHC-type" evidence="3">
    <location>
        <begin position="509"/>
        <end position="524"/>
    </location>
</feature>
<feature type="compositionally biased region" description="Basic and acidic residues" evidence="2">
    <location>
        <begin position="154"/>
        <end position="164"/>
    </location>
</feature>
<feature type="region of interest" description="Disordered" evidence="2">
    <location>
        <begin position="519"/>
        <end position="556"/>
    </location>
</feature>
<dbReference type="PANTHER" id="PTHR23095">
    <property type="entry name" value="PARANEOPLASTIC ANTIGEN"/>
    <property type="match status" value="1"/>
</dbReference>
<feature type="compositionally biased region" description="Pro residues" evidence="2">
    <location>
        <begin position="179"/>
        <end position="191"/>
    </location>
</feature>
<evidence type="ECO:0000256" key="1">
    <source>
        <dbReference type="PROSITE-ProRule" id="PRU00047"/>
    </source>
</evidence>
<feature type="compositionally biased region" description="Polar residues" evidence="2">
    <location>
        <begin position="428"/>
        <end position="443"/>
    </location>
</feature>
<feature type="compositionally biased region" description="Polar residues" evidence="2">
    <location>
        <begin position="470"/>
        <end position="480"/>
    </location>
</feature>
<keyword evidence="1" id="KW-0862">Zinc</keyword>